<keyword evidence="9" id="KW-1185">Reference proteome</keyword>
<dbReference type="KEGG" id="sal:Sala_2766"/>
<feature type="transmembrane region" description="Helical" evidence="6">
    <location>
        <begin position="98"/>
        <end position="123"/>
    </location>
</feature>
<evidence type="ECO:0000256" key="2">
    <source>
        <dbReference type="ARBA" id="ARBA00022475"/>
    </source>
</evidence>
<feature type="domain" description="Prepilin type IV endopeptidase peptidase" evidence="7">
    <location>
        <begin position="10"/>
        <end position="114"/>
    </location>
</feature>
<keyword evidence="5 6" id="KW-0472">Membrane</keyword>
<feature type="transmembrane region" description="Helical" evidence="6">
    <location>
        <begin position="59"/>
        <end position="78"/>
    </location>
</feature>
<comment type="subcellular location">
    <subcellularLocation>
        <location evidence="1">Cell membrane</location>
        <topology evidence="1">Multi-pass membrane protein</topology>
    </subcellularLocation>
</comment>
<evidence type="ECO:0000256" key="1">
    <source>
        <dbReference type="ARBA" id="ARBA00004651"/>
    </source>
</evidence>
<keyword evidence="4 6" id="KW-1133">Transmembrane helix</keyword>
<accession>Q1GPF1</accession>
<dbReference type="STRING" id="317655.Sala_2766"/>
<reference evidence="8 9" key="1">
    <citation type="journal article" date="2009" name="Proc. Natl. Acad. Sci. U.S.A.">
        <title>The genomic basis of trophic strategy in marine bacteria.</title>
        <authorList>
            <person name="Lauro F.M."/>
            <person name="McDougald D."/>
            <person name="Thomas T."/>
            <person name="Williams T.J."/>
            <person name="Egan S."/>
            <person name="Rice S."/>
            <person name="DeMaere M.Z."/>
            <person name="Ting L."/>
            <person name="Ertan H."/>
            <person name="Johnson J."/>
            <person name="Ferriera S."/>
            <person name="Lapidus A."/>
            <person name="Anderson I."/>
            <person name="Kyrpides N."/>
            <person name="Munk A.C."/>
            <person name="Detter C."/>
            <person name="Han C.S."/>
            <person name="Brown M.V."/>
            <person name="Robb F.T."/>
            <person name="Kjelleberg S."/>
            <person name="Cavicchioli R."/>
        </authorList>
    </citation>
    <scope>NUCLEOTIDE SEQUENCE [LARGE SCALE GENOMIC DNA]</scope>
    <source>
        <strain evidence="9">DSM 13593 / LMG 18877 / RB2256</strain>
    </source>
</reference>
<proteinExistence type="predicted"/>
<evidence type="ECO:0000256" key="4">
    <source>
        <dbReference type="ARBA" id="ARBA00022989"/>
    </source>
</evidence>
<protein>
    <submittedName>
        <fullName evidence="8">Peptidase A24A, prepilin type IV</fullName>
    </submittedName>
</protein>
<keyword evidence="2" id="KW-1003">Cell membrane</keyword>
<dbReference type="AlphaFoldDB" id="Q1GPF1"/>
<name>Q1GPF1_SPHAL</name>
<sequence length="163" mass="17567">MIDIIALCQLLFVLLLLVAAASDLRYRRIPNLIPALIVLLFIVGWLLGFPFTGPWWAHGFHFVAALLVGMLLFRFGWFGGGDAKLYAACALWFSFSDALLLMFVTTASGAVIVLVRALAIVARSIFGSPGAPPDGPRQKRAPRTIPYGIAIAAGGIASLYSVY</sequence>
<evidence type="ECO:0000259" key="7">
    <source>
        <dbReference type="Pfam" id="PF01478"/>
    </source>
</evidence>
<evidence type="ECO:0000256" key="6">
    <source>
        <dbReference type="SAM" id="Phobius"/>
    </source>
</evidence>
<dbReference type="PANTHER" id="PTHR36506">
    <property type="entry name" value="PREFLAGELLIN PEPTIDASE"/>
    <property type="match status" value="1"/>
</dbReference>
<evidence type="ECO:0000313" key="8">
    <source>
        <dbReference type="EMBL" id="ABF54471.1"/>
    </source>
</evidence>
<organism evidence="8 9">
    <name type="scientific">Sphingopyxis alaskensis (strain DSM 13593 / LMG 18877 / RB2256)</name>
    <name type="common">Sphingomonas alaskensis</name>
    <dbReference type="NCBI Taxonomy" id="317655"/>
    <lineage>
        <taxon>Bacteria</taxon>
        <taxon>Pseudomonadati</taxon>
        <taxon>Pseudomonadota</taxon>
        <taxon>Alphaproteobacteria</taxon>
        <taxon>Sphingomonadales</taxon>
        <taxon>Sphingomonadaceae</taxon>
        <taxon>Sphingopyxis</taxon>
    </lineage>
</organism>
<dbReference type="eggNOG" id="COG4960">
    <property type="taxonomic scope" value="Bacteria"/>
</dbReference>
<dbReference type="Proteomes" id="UP000006578">
    <property type="component" value="Chromosome"/>
</dbReference>
<feature type="transmembrane region" description="Helical" evidence="6">
    <location>
        <begin position="31"/>
        <end position="52"/>
    </location>
</feature>
<dbReference type="RefSeq" id="WP_011543036.1">
    <property type="nucleotide sequence ID" value="NC_008048.1"/>
</dbReference>
<dbReference type="Pfam" id="PF01478">
    <property type="entry name" value="Peptidase_A24"/>
    <property type="match status" value="1"/>
</dbReference>
<dbReference type="GO" id="GO:0004190">
    <property type="term" value="F:aspartic-type endopeptidase activity"/>
    <property type="evidence" value="ECO:0007669"/>
    <property type="project" value="InterPro"/>
</dbReference>
<dbReference type="PANTHER" id="PTHR36506:SF1">
    <property type="entry name" value="PREFLAGELLIN PEPTIDASE"/>
    <property type="match status" value="1"/>
</dbReference>
<evidence type="ECO:0000313" key="9">
    <source>
        <dbReference type="Proteomes" id="UP000006578"/>
    </source>
</evidence>
<dbReference type="Gene3D" id="1.20.120.1220">
    <property type="match status" value="1"/>
</dbReference>
<gene>
    <name evidence="8" type="ordered locus">Sala_2766</name>
</gene>
<dbReference type="InterPro" id="IPR000045">
    <property type="entry name" value="Prepilin_IV_endopep_pep"/>
</dbReference>
<dbReference type="HOGENOM" id="CLU_057101_9_0_5"/>
<evidence type="ECO:0000256" key="5">
    <source>
        <dbReference type="ARBA" id="ARBA00023136"/>
    </source>
</evidence>
<keyword evidence="3 6" id="KW-0812">Transmembrane</keyword>
<dbReference type="GO" id="GO:0005886">
    <property type="term" value="C:plasma membrane"/>
    <property type="evidence" value="ECO:0007669"/>
    <property type="project" value="UniProtKB-SubCell"/>
</dbReference>
<dbReference type="InterPro" id="IPR052218">
    <property type="entry name" value="Preflagellin_Peptidase"/>
</dbReference>
<evidence type="ECO:0000256" key="3">
    <source>
        <dbReference type="ARBA" id="ARBA00022692"/>
    </source>
</evidence>
<dbReference type="EMBL" id="CP000356">
    <property type="protein sequence ID" value="ABF54471.1"/>
    <property type="molecule type" value="Genomic_DNA"/>
</dbReference>
<feature type="transmembrane region" description="Helical" evidence="6">
    <location>
        <begin position="144"/>
        <end position="162"/>
    </location>
</feature>